<feature type="region of interest" description="Disordered" evidence="1">
    <location>
        <begin position="386"/>
        <end position="423"/>
    </location>
</feature>
<feature type="region of interest" description="Disordered" evidence="1">
    <location>
        <begin position="488"/>
        <end position="520"/>
    </location>
</feature>
<gene>
    <name evidence="2" type="primary">Necator_chrIII.g12050</name>
    <name evidence="2" type="ORF">RB195_011284</name>
</gene>
<feature type="compositionally biased region" description="Polar residues" evidence="1">
    <location>
        <begin position="395"/>
        <end position="404"/>
    </location>
</feature>
<reference evidence="2 3" key="1">
    <citation type="submission" date="2023-08" db="EMBL/GenBank/DDBJ databases">
        <title>A Necator americanus chromosomal reference genome.</title>
        <authorList>
            <person name="Ilik V."/>
            <person name="Petrzelkova K.J."/>
            <person name="Pardy F."/>
            <person name="Fuh T."/>
            <person name="Niatou-Singa F.S."/>
            <person name="Gouil Q."/>
            <person name="Baker L."/>
            <person name="Ritchie M.E."/>
            <person name="Jex A.R."/>
            <person name="Gazzola D."/>
            <person name="Li H."/>
            <person name="Toshio Fujiwara R."/>
            <person name="Zhan B."/>
            <person name="Aroian R.V."/>
            <person name="Pafco B."/>
            <person name="Schwarz E.M."/>
        </authorList>
    </citation>
    <scope>NUCLEOTIDE SEQUENCE [LARGE SCALE GENOMIC DNA]</scope>
    <source>
        <strain evidence="2 3">Aroian</strain>
        <tissue evidence="2">Whole animal</tissue>
    </source>
</reference>
<feature type="compositionally biased region" description="Polar residues" evidence="1">
    <location>
        <begin position="309"/>
        <end position="331"/>
    </location>
</feature>
<protein>
    <submittedName>
        <fullName evidence="2">Uncharacterized protein</fullName>
    </submittedName>
</protein>
<evidence type="ECO:0000313" key="3">
    <source>
        <dbReference type="Proteomes" id="UP001303046"/>
    </source>
</evidence>
<feature type="region of interest" description="Disordered" evidence="1">
    <location>
        <begin position="309"/>
        <end position="372"/>
    </location>
</feature>
<evidence type="ECO:0000313" key="2">
    <source>
        <dbReference type="EMBL" id="KAK6744480.1"/>
    </source>
</evidence>
<evidence type="ECO:0000256" key="1">
    <source>
        <dbReference type="SAM" id="MobiDB-lite"/>
    </source>
</evidence>
<dbReference type="EMBL" id="JAVFWL010000003">
    <property type="protein sequence ID" value="KAK6744480.1"/>
    <property type="molecule type" value="Genomic_DNA"/>
</dbReference>
<feature type="compositionally biased region" description="Polar residues" evidence="1">
    <location>
        <begin position="350"/>
        <end position="372"/>
    </location>
</feature>
<organism evidence="2 3">
    <name type="scientific">Necator americanus</name>
    <name type="common">Human hookworm</name>
    <dbReference type="NCBI Taxonomy" id="51031"/>
    <lineage>
        <taxon>Eukaryota</taxon>
        <taxon>Metazoa</taxon>
        <taxon>Ecdysozoa</taxon>
        <taxon>Nematoda</taxon>
        <taxon>Chromadorea</taxon>
        <taxon>Rhabditida</taxon>
        <taxon>Rhabditina</taxon>
        <taxon>Rhabditomorpha</taxon>
        <taxon>Strongyloidea</taxon>
        <taxon>Ancylostomatidae</taxon>
        <taxon>Bunostominae</taxon>
        <taxon>Necator</taxon>
    </lineage>
</organism>
<feature type="region of interest" description="Disordered" evidence="1">
    <location>
        <begin position="84"/>
        <end position="202"/>
    </location>
</feature>
<comment type="caution">
    <text evidence="2">The sequence shown here is derived from an EMBL/GenBank/DDBJ whole genome shotgun (WGS) entry which is preliminary data.</text>
</comment>
<proteinExistence type="predicted"/>
<feature type="compositionally biased region" description="Low complexity" evidence="1">
    <location>
        <begin position="334"/>
        <end position="349"/>
    </location>
</feature>
<sequence length="569" mass="61952">MAKSFEFQFDLDDDEETWLTPQLSERSVGTQSKPVDLKEWFGQIQTSDRASLLSKKLQKYAQKRAARNERLRLGISSSLDVVAEADGSPEPVYASEDIKTLDSSPSPTAICAPKIQQSEEEVQSPHHEKICDSGIANSFTDPSDTSSCASSTIASKLVSSTPLPGSDHRSFGDTEDESPSPVYSPRAPKQEPSDSDEEFFDASSDFCEDVRNLLLTSSLHEDQLDGNGMLPDEDSGISVVRNCMTQSLMKVEEETPVSQLIVQSNNSKPFRSSSVSPRPISIMDSNTMSTQMSTTPSKEFAGSIEQLRNQHSKTTPLTSRNRGATTKSQARLSRPATTTLRPLATPRPTGNTTTPVNLSQRNSGQSKVRMSNPKAQLLQTLISTPVAASKDADRNSNITTTPDNLTPRAASAPRPSPQTHPDIPDLAALREIARQQEEALRQAVEQQQHGYIERKHSWQNDALSKSAHSSAGSLVSSKSVDMTTLHKANANSASKIPGPTRVQRKTGIPAPSKRNQSTQTDLELLHAVLRPSRSLPTMMSASDDFDILQSLAISFSSASFVPRSRGSNF</sequence>
<feature type="compositionally biased region" description="Polar residues" evidence="1">
    <location>
        <begin position="135"/>
        <end position="163"/>
    </location>
</feature>
<keyword evidence="3" id="KW-1185">Reference proteome</keyword>
<name>A0ABR1D3X8_NECAM</name>
<dbReference type="Proteomes" id="UP001303046">
    <property type="component" value="Unassembled WGS sequence"/>
</dbReference>
<accession>A0ABR1D3X8</accession>